<comment type="pathway">
    <text evidence="2 11">Amino-acid biosynthesis; L-histidine biosynthesis; L-histidine from 5-phospho-alpha-D-ribose 1-diphosphate: step 5/9.</text>
</comment>
<keyword evidence="8 11" id="KW-0456">Lyase</keyword>
<evidence type="ECO:0000256" key="3">
    <source>
        <dbReference type="ARBA" id="ARBA00009667"/>
    </source>
</evidence>
<evidence type="ECO:0000256" key="5">
    <source>
        <dbReference type="ARBA" id="ARBA00022490"/>
    </source>
</evidence>
<comment type="subunit">
    <text evidence="4 11">Heterodimer of HisH and HisF.</text>
</comment>
<evidence type="ECO:0000256" key="7">
    <source>
        <dbReference type="ARBA" id="ARBA00023102"/>
    </source>
</evidence>
<sequence>MLTKRIIPCLDIKNGRTVKGVNFVDLRDAGDPVELAAAYAEKGADELVFLDISATEEKRKTLAKLVLDVAEQLNIPFTVGGGISSVEDVDILLKNGADKVSINSSAVKNPDLINQLSDKFGSQCVVVAIDAKNIDGKWTVHLVGGKVPTELDLFEWAKEVEERGAGEILFTSMDHDGTKNGFANEALARLSSELNIPIIASGGAGNIEHFTDTFKKGKADAALAASVFHFKEIEISELKDQLRIAGIPVRIT</sequence>
<evidence type="ECO:0000313" key="14">
    <source>
        <dbReference type="Proteomes" id="UP000198858"/>
    </source>
</evidence>
<evidence type="ECO:0000256" key="8">
    <source>
        <dbReference type="ARBA" id="ARBA00023239"/>
    </source>
</evidence>
<evidence type="ECO:0000256" key="10">
    <source>
        <dbReference type="ARBA" id="ARBA00047838"/>
    </source>
</evidence>
<dbReference type="NCBIfam" id="TIGR00735">
    <property type="entry name" value="hisF"/>
    <property type="match status" value="1"/>
</dbReference>
<dbReference type="PANTHER" id="PTHR21235:SF2">
    <property type="entry name" value="IMIDAZOLE GLYCEROL PHOSPHATE SYNTHASE HISHF"/>
    <property type="match status" value="1"/>
</dbReference>
<evidence type="ECO:0000256" key="6">
    <source>
        <dbReference type="ARBA" id="ARBA00022605"/>
    </source>
</evidence>
<proteinExistence type="inferred from homology"/>
<dbReference type="PANTHER" id="PTHR21235">
    <property type="entry name" value="IMIDAZOLE GLYCEROL PHOSPHATE SYNTHASE SUBUNIT HISF/H IGP SYNTHASE SUBUNIT HISF/H"/>
    <property type="match status" value="1"/>
</dbReference>
<dbReference type="InterPro" id="IPR050064">
    <property type="entry name" value="IGPS_HisA/HisF"/>
</dbReference>
<comment type="subcellular location">
    <subcellularLocation>
        <location evidence="1 11">Cytoplasm</location>
    </subcellularLocation>
</comment>
<evidence type="ECO:0000256" key="12">
    <source>
        <dbReference type="RuleBase" id="RU003657"/>
    </source>
</evidence>
<evidence type="ECO:0000256" key="1">
    <source>
        <dbReference type="ARBA" id="ARBA00004496"/>
    </source>
</evidence>
<keyword evidence="6 11" id="KW-0028">Amino-acid biosynthesis</keyword>
<feature type="active site" evidence="11">
    <location>
        <position position="11"/>
    </location>
</feature>
<protein>
    <recommendedName>
        <fullName evidence="11">Imidazole glycerol phosphate synthase subunit HisF</fullName>
        <ecNumber evidence="11">4.3.2.10</ecNumber>
    </recommendedName>
    <alternativeName>
        <fullName evidence="11">IGP synthase cyclase subunit</fullName>
    </alternativeName>
    <alternativeName>
        <fullName evidence="11">IGP synthase subunit HisF</fullName>
    </alternativeName>
    <alternativeName>
        <fullName evidence="11">ImGP synthase subunit HisF</fullName>
        <shortName evidence="11">IGPS subunit HisF</shortName>
    </alternativeName>
</protein>
<dbReference type="UniPathway" id="UPA00031">
    <property type="reaction ID" value="UER00010"/>
</dbReference>
<dbReference type="RefSeq" id="WP_026934983.1">
    <property type="nucleotide sequence ID" value="NZ_LT629745.1"/>
</dbReference>
<dbReference type="InterPro" id="IPR006062">
    <property type="entry name" value="His_biosynth"/>
</dbReference>
<dbReference type="Pfam" id="PF00977">
    <property type="entry name" value="His_biosynth"/>
    <property type="match status" value="1"/>
</dbReference>
<dbReference type="GO" id="GO:0000105">
    <property type="term" value="P:L-histidine biosynthetic process"/>
    <property type="evidence" value="ECO:0007669"/>
    <property type="project" value="UniProtKB-UniRule"/>
</dbReference>
<dbReference type="InterPro" id="IPR011060">
    <property type="entry name" value="RibuloseP-bd_barrel"/>
</dbReference>
<dbReference type="InterPro" id="IPR013785">
    <property type="entry name" value="Aldolase_TIM"/>
</dbReference>
<dbReference type="EMBL" id="LT629745">
    <property type="protein sequence ID" value="SDS33412.1"/>
    <property type="molecule type" value="Genomic_DNA"/>
</dbReference>
<name>A0A1H1RCJ6_9FLAO</name>
<evidence type="ECO:0000256" key="11">
    <source>
        <dbReference type="HAMAP-Rule" id="MF_01013"/>
    </source>
</evidence>
<dbReference type="HAMAP" id="MF_01013">
    <property type="entry name" value="HisF"/>
    <property type="match status" value="1"/>
</dbReference>
<evidence type="ECO:0000256" key="2">
    <source>
        <dbReference type="ARBA" id="ARBA00005091"/>
    </source>
</evidence>
<dbReference type="STRING" id="1250231.SAMN04488552_2841"/>
<dbReference type="EC" id="4.3.2.10" evidence="11"/>
<dbReference type="CDD" id="cd04731">
    <property type="entry name" value="HisF"/>
    <property type="match status" value="1"/>
</dbReference>
<dbReference type="InterPro" id="IPR004651">
    <property type="entry name" value="HisF"/>
</dbReference>
<keyword evidence="5 11" id="KW-0963">Cytoplasm</keyword>
<comment type="catalytic activity">
    <reaction evidence="10 11">
        <text>5-[(5-phospho-1-deoxy-D-ribulos-1-ylimino)methylamino]-1-(5-phospho-beta-D-ribosyl)imidazole-4-carboxamide + L-glutamine = D-erythro-1-(imidazol-4-yl)glycerol 3-phosphate + 5-amino-1-(5-phospho-beta-D-ribosyl)imidazole-4-carboxamide + L-glutamate + H(+)</text>
        <dbReference type="Rhea" id="RHEA:24793"/>
        <dbReference type="ChEBI" id="CHEBI:15378"/>
        <dbReference type="ChEBI" id="CHEBI:29985"/>
        <dbReference type="ChEBI" id="CHEBI:58278"/>
        <dbReference type="ChEBI" id="CHEBI:58359"/>
        <dbReference type="ChEBI" id="CHEBI:58475"/>
        <dbReference type="ChEBI" id="CHEBI:58525"/>
        <dbReference type="EC" id="4.3.2.10"/>
    </reaction>
</comment>
<evidence type="ECO:0000256" key="9">
    <source>
        <dbReference type="ARBA" id="ARBA00025475"/>
    </source>
</evidence>
<keyword evidence="14" id="KW-1185">Reference proteome</keyword>
<dbReference type="Proteomes" id="UP000198858">
    <property type="component" value="Chromosome I"/>
</dbReference>
<dbReference type="FunFam" id="3.20.20.70:FF:000006">
    <property type="entry name" value="Imidazole glycerol phosphate synthase subunit HisF"/>
    <property type="match status" value="1"/>
</dbReference>
<feature type="active site" evidence="11">
    <location>
        <position position="130"/>
    </location>
</feature>
<comment type="function">
    <text evidence="9 11">IGPS catalyzes the conversion of PRFAR and glutamine to IGP, AICAR and glutamate. The HisF subunit catalyzes the cyclization activity that produces IGP and AICAR from PRFAR using the ammonia provided by the HisH subunit.</text>
</comment>
<keyword evidence="7 11" id="KW-0368">Histidine biosynthesis</keyword>
<comment type="similarity">
    <text evidence="3 11 12">Belongs to the HisA/HisF family.</text>
</comment>
<dbReference type="GO" id="GO:0016829">
    <property type="term" value="F:lyase activity"/>
    <property type="evidence" value="ECO:0007669"/>
    <property type="project" value="UniProtKB-KW"/>
</dbReference>
<accession>A0A1H1RCJ6</accession>
<dbReference type="GO" id="GO:0000107">
    <property type="term" value="F:imidazoleglycerol-phosphate synthase activity"/>
    <property type="evidence" value="ECO:0007669"/>
    <property type="project" value="UniProtKB-UniRule"/>
</dbReference>
<reference evidence="13 14" key="1">
    <citation type="submission" date="2016-10" db="EMBL/GenBank/DDBJ databases">
        <authorList>
            <person name="Varghese N."/>
            <person name="Submissions S."/>
        </authorList>
    </citation>
    <scope>NUCLEOTIDE SEQUENCE [LARGE SCALE GENOMIC DNA]</scope>
    <source>
        <strain evidence="13 14">Mar_2010_102</strain>
    </source>
</reference>
<organism evidence="13 14">
    <name type="scientific">Christiangramia echinicola</name>
    <dbReference type="NCBI Taxonomy" id="279359"/>
    <lineage>
        <taxon>Bacteria</taxon>
        <taxon>Pseudomonadati</taxon>
        <taxon>Bacteroidota</taxon>
        <taxon>Flavobacteriia</taxon>
        <taxon>Flavobacteriales</taxon>
        <taxon>Flavobacteriaceae</taxon>
        <taxon>Christiangramia</taxon>
    </lineage>
</organism>
<gene>
    <name evidence="11" type="primary">hisF</name>
    <name evidence="13" type="ORF">SAMN04488552_2841</name>
</gene>
<dbReference type="Gene3D" id="3.20.20.70">
    <property type="entry name" value="Aldolase class I"/>
    <property type="match status" value="1"/>
</dbReference>
<dbReference type="GO" id="GO:0005737">
    <property type="term" value="C:cytoplasm"/>
    <property type="evidence" value="ECO:0007669"/>
    <property type="project" value="UniProtKB-SubCell"/>
</dbReference>
<dbReference type="SUPFAM" id="SSF51366">
    <property type="entry name" value="Ribulose-phoshate binding barrel"/>
    <property type="match status" value="1"/>
</dbReference>
<evidence type="ECO:0000313" key="13">
    <source>
        <dbReference type="EMBL" id="SDS33412.1"/>
    </source>
</evidence>
<dbReference type="AlphaFoldDB" id="A0A1H1RCJ6"/>
<evidence type="ECO:0000256" key="4">
    <source>
        <dbReference type="ARBA" id="ARBA00011152"/>
    </source>
</evidence>